<dbReference type="PANTHER" id="PTHR21090:SF5">
    <property type="entry name" value="PENTAFUNCTIONAL AROM POLYPEPTIDE"/>
    <property type="match status" value="1"/>
</dbReference>
<feature type="active site" description="Proton acceptor" evidence="7">
    <location>
        <position position="341"/>
    </location>
</feature>
<dbReference type="GO" id="GO:0003866">
    <property type="term" value="F:3-phosphoshikimate 1-carboxyvinyltransferase activity"/>
    <property type="evidence" value="ECO:0007669"/>
    <property type="project" value="UniProtKB-EC"/>
</dbReference>
<evidence type="ECO:0000313" key="9">
    <source>
        <dbReference type="EMBL" id="MFC0081854.1"/>
    </source>
</evidence>
<accession>A0ABV6C6B4</accession>
<feature type="binding site" evidence="7">
    <location>
        <position position="118"/>
    </location>
    <ligand>
        <name>phosphoenolpyruvate</name>
        <dbReference type="ChEBI" id="CHEBI:58702"/>
    </ligand>
</feature>
<feature type="binding site" evidence="7">
    <location>
        <position position="192"/>
    </location>
    <ligand>
        <name>3-phosphoshikimate</name>
        <dbReference type="ChEBI" id="CHEBI:145989"/>
    </ligand>
</feature>
<feature type="binding site" evidence="7">
    <location>
        <position position="193"/>
    </location>
    <ligand>
        <name>phosphoenolpyruvate</name>
        <dbReference type="ChEBI" id="CHEBI:58702"/>
    </ligand>
</feature>
<evidence type="ECO:0000313" key="10">
    <source>
        <dbReference type="Proteomes" id="UP001589788"/>
    </source>
</evidence>
<feature type="domain" description="Enolpyruvate transferase" evidence="8">
    <location>
        <begin position="107"/>
        <end position="447"/>
    </location>
</feature>
<evidence type="ECO:0000256" key="7">
    <source>
        <dbReference type="HAMAP-Rule" id="MF_00210"/>
    </source>
</evidence>
<comment type="subcellular location">
    <subcellularLocation>
        <location evidence="7">Cytoplasm</location>
    </subcellularLocation>
</comment>
<dbReference type="RefSeq" id="WP_377789158.1">
    <property type="nucleotide sequence ID" value="NZ_JBHLYQ010000052.1"/>
</dbReference>
<evidence type="ECO:0000259" key="8">
    <source>
        <dbReference type="Pfam" id="PF00275"/>
    </source>
</evidence>
<dbReference type="CDD" id="cd01556">
    <property type="entry name" value="EPSP_synthase"/>
    <property type="match status" value="1"/>
</dbReference>
<dbReference type="HAMAP" id="MF_00210">
    <property type="entry name" value="EPSP_synth"/>
    <property type="match status" value="1"/>
</dbReference>
<evidence type="ECO:0000256" key="5">
    <source>
        <dbReference type="ARBA" id="ARBA00023141"/>
    </source>
</evidence>
<comment type="similarity">
    <text evidence="2 7">Belongs to the EPSP synthase family.</text>
</comment>
<keyword evidence="7" id="KW-0963">Cytoplasm</keyword>
<feature type="binding site" evidence="7">
    <location>
        <position position="146"/>
    </location>
    <ligand>
        <name>phosphoenolpyruvate</name>
        <dbReference type="ChEBI" id="CHEBI:58702"/>
    </ligand>
</feature>
<comment type="caution">
    <text evidence="9">The sequence shown here is derived from an EMBL/GenBank/DDBJ whole genome shotgun (WGS) entry which is preliminary data.</text>
</comment>
<dbReference type="Gene3D" id="3.65.10.10">
    <property type="entry name" value="Enolpyruvate transferase domain"/>
    <property type="match status" value="2"/>
</dbReference>
<dbReference type="NCBIfam" id="TIGR01356">
    <property type="entry name" value="aroA"/>
    <property type="match status" value="1"/>
</dbReference>
<dbReference type="SUPFAM" id="SSF55205">
    <property type="entry name" value="EPT/RTPC-like"/>
    <property type="match status" value="1"/>
</dbReference>
<comment type="catalytic activity">
    <reaction evidence="6">
        <text>3-phosphoshikimate + phosphoenolpyruvate = 5-O-(1-carboxyvinyl)-3-phosphoshikimate + phosphate</text>
        <dbReference type="Rhea" id="RHEA:21256"/>
        <dbReference type="ChEBI" id="CHEBI:43474"/>
        <dbReference type="ChEBI" id="CHEBI:57701"/>
        <dbReference type="ChEBI" id="CHEBI:58702"/>
        <dbReference type="ChEBI" id="CHEBI:145989"/>
        <dbReference type="EC" id="2.5.1.19"/>
    </reaction>
    <physiologicalReaction direction="left-to-right" evidence="6">
        <dbReference type="Rhea" id="RHEA:21257"/>
    </physiologicalReaction>
</comment>
<keyword evidence="4 7" id="KW-0808">Transferase</keyword>
<dbReference type="InterPro" id="IPR013792">
    <property type="entry name" value="RNA3'P_cycl/enolpyr_Trfase_a/b"/>
</dbReference>
<dbReference type="PIRSF" id="PIRSF000505">
    <property type="entry name" value="EPSPS"/>
    <property type="match status" value="1"/>
</dbReference>
<dbReference type="InterPro" id="IPR006264">
    <property type="entry name" value="EPSP_synthase"/>
</dbReference>
<dbReference type="InterPro" id="IPR023193">
    <property type="entry name" value="EPSP_synthase_CS"/>
</dbReference>
<feature type="binding site" evidence="7">
    <location>
        <position position="25"/>
    </location>
    <ligand>
        <name>phosphoenolpyruvate</name>
        <dbReference type="ChEBI" id="CHEBI:58702"/>
    </ligand>
</feature>
<dbReference type="EMBL" id="JBHLYQ010000052">
    <property type="protein sequence ID" value="MFC0081854.1"/>
    <property type="molecule type" value="Genomic_DNA"/>
</dbReference>
<feature type="binding site" evidence="7">
    <location>
        <position position="341"/>
    </location>
    <ligand>
        <name>3-phosphoshikimate</name>
        <dbReference type="ChEBI" id="CHEBI:145989"/>
    </ligand>
</feature>
<dbReference type="PANTHER" id="PTHR21090">
    <property type="entry name" value="AROM/DEHYDROQUINATE SYNTHASE"/>
    <property type="match status" value="1"/>
</dbReference>
<feature type="binding site" evidence="7">
    <location>
        <position position="191"/>
    </location>
    <ligand>
        <name>3-phosphoshikimate</name>
        <dbReference type="ChEBI" id="CHEBI:145989"/>
    </ligand>
</feature>
<keyword evidence="10" id="KW-1185">Reference proteome</keyword>
<dbReference type="Proteomes" id="UP001589788">
    <property type="component" value="Unassembled WGS sequence"/>
</dbReference>
<dbReference type="InterPro" id="IPR001986">
    <property type="entry name" value="Enolpyruvate_Tfrase_dom"/>
</dbReference>
<comment type="pathway">
    <text evidence="1 7">Metabolic intermediate biosynthesis; chorismate biosynthesis; chorismate from D-erythrose 4-phosphate and phosphoenolpyruvate: step 6/7.</text>
</comment>
<comment type="subunit">
    <text evidence="7">Monomer.</text>
</comment>
<feature type="domain" description="Enolpyruvate transferase" evidence="8">
    <location>
        <begin position="13"/>
        <end position="70"/>
    </location>
</feature>
<name>A0ABV6C6B4_9ACTN</name>
<evidence type="ECO:0000256" key="3">
    <source>
        <dbReference type="ARBA" id="ARBA00022605"/>
    </source>
</evidence>
<keyword evidence="5 7" id="KW-0057">Aromatic amino acid biosynthesis</keyword>
<proteinExistence type="inferred from homology"/>
<evidence type="ECO:0000256" key="6">
    <source>
        <dbReference type="ARBA" id="ARBA00044633"/>
    </source>
</evidence>
<dbReference type="InterPro" id="IPR036968">
    <property type="entry name" value="Enolpyruvate_Tfrase_sf"/>
</dbReference>
<feature type="binding site" evidence="7">
    <location>
        <position position="372"/>
    </location>
    <ligand>
        <name>phosphoenolpyruvate</name>
        <dbReference type="ChEBI" id="CHEBI:58702"/>
    </ligand>
</feature>
<feature type="binding site" evidence="7">
    <location>
        <position position="219"/>
    </location>
    <ligand>
        <name>3-phosphoshikimate</name>
        <dbReference type="ChEBI" id="CHEBI:145989"/>
    </ligand>
</feature>
<dbReference type="Pfam" id="PF00275">
    <property type="entry name" value="EPSP_synthase"/>
    <property type="match status" value="2"/>
</dbReference>
<feature type="binding site" evidence="7">
    <location>
        <position position="413"/>
    </location>
    <ligand>
        <name>phosphoenolpyruvate</name>
        <dbReference type="ChEBI" id="CHEBI:58702"/>
    </ligand>
</feature>
<dbReference type="PROSITE" id="PS00885">
    <property type="entry name" value="EPSP_SYNTHASE_2"/>
    <property type="match status" value="1"/>
</dbReference>
<reference evidence="9 10" key="1">
    <citation type="submission" date="2024-09" db="EMBL/GenBank/DDBJ databases">
        <authorList>
            <person name="Sun Q."/>
            <person name="Mori K."/>
        </authorList>
    </citation>
    <scope>NUCLEOTIDE SEQUENCE [LARGE SCALE GENOMIC DNA]</scope>
    <source>
        <strain evidence="9 10">JCM 15389</strain>
    </source>
</reference>
<comment type="caution">
    <text evidence="7">Lacks conserved residue(s) required for the propagation of feature annotation.</text>
</comment>
<dbReference type="PROSITE" id="PS00104">
    <property type="entry name" value="EPSP_SYNTHASE_1"/>
    <property type="match status" value="1"/>
</dbReference>
<evidence type="ECO:0000256" key="2">
    <source>
        <dbReference type="ARBA" id="ARBA00009948"/>
    </source>
</evidence>
<feature type="binding site" evidence="7">
    <location>
        <position position="25"/>
    </location>
    <ligand>
        <name>3-phosphoshikimate</name>
        <dbReference type="ChEBI" id="CHEBI:145989"/>
    </ligand>
</feature>
<dbReference type="EC" id="2.5.1.19" evidence="7"/>
<organism evidence="9 10">
    <name type="scientific">Aciditerrimonas ferrireducens</name>
    <dbReference type="NCBI Taxonomy" id="667306"/>
    <lineage>
        <taxon>Bacteria</taxon>
        <taxon>Bacillati</taxon>
        <taxon>Actinomycetota</taxon>
        <taxon>Acidimicrobiia</taxon>
        <taxon>Acidimicrobiales</taxon>
        <taxon>Acidimicrobiaceae</taxon>
        <taxon>Aciditerrimonas</taxon>
    </lineage>
</organism>
<comment type="function">
    <text evidence="7">Catalyzes the transfer of the enolpyruvyl moiety of phosphoenolpyruvate (PEP) to the 5-hydroxyl of shikimate-3-phosphate (S3P) to produce enolpyruvyl shikimate-3-phosphate and inorganic phosphate.</text>
</comment>
<sequence length="469" mass="48299">MAHPVEAVQPLAAPVTGTVVVPGSKSQTARALGAAALAPGDSVLRGTLVSEDSLLMRRALRALGAEIQVLDPPVAPPGPDLVAEARLADLLVRGPLPTQPAHAPTATSPLALDVGLAGTVARFLAPLCCQVGRPVLLDGTPRMRQRPMADLFSALEALGATVRCHQRPGSLPATLTGPLRGGQVQLPGHHSSQFLSGLLLAAPTLPQGLTVALSTPLVSRPYVDLTIATMAAFGVQVHEQPDAQGPGRPTFHVPPGQHYRPAELTIEPDASAASYVFAAAALTGSHLVVAGLTRDARQGDLAILEHLQRMGAVATDAPSGLAVAGTGRLQGLDVDLRDCSDLTQTLAVLAAFADRPSRLLGIGFIRGKESDRIGATVRQLRALGGDASELPDGLLVHPRPLRAGTLDPEGDHRAAMAFGVAGLAVPGIAIADPAVVDKTFPEYFATLRALHRLPARSGPSASPGGVRQP</sequence>
<evidence type="ECO:0000256" key="1">
    <source>
        <dbReference type="ARBA" id="ARBA00004811"/>
    </source>
</evidence>
<keyword evidence="3 7" id="KW-0028">Amino-acid biosynthesis</keyword>
<feature type="binding site" evidence="7">
    <location>
        <position position="438"/>
    </location>
    <ligand>
        <name>phosphoenolpyruvate</name>
        <dbReference type="ChEBI" id="CHEBI:58702"/>
    </ligand>
</feature>
<protein>
    <recommendedName>
        <fullName evidence="7">3-phosphoshikimate 1-carboxyvinyltransferase</fullName>
        <ecNumber evidence="7">2.5.1.19</ecNumber>
    </recommendedName>
    <alternativeName>
        <fullName evidence="7">5-enolpyruvylshikimate-3-phosphate synthase</fullName>
        <shortName evidence="7">EPSP synthase</shortName>
        <shortName evidence="7">EPSPS</shortName>
    </alternativeName>
</protein>
<feature type="binding site" evidence="7">
    <location>
        <position position="30"/>
    </location>
    <ligand>
        <name>3-phosphoshikimate</name>
        <dbReference type="ChEBI" id="CHEBI:145989"/>
    </ligand>
</feature>
<feature type="binding site" evidence="7">
    <location>
        <position position="26"/>
    </location>
    <ligand>
        <name>3-phosphoshikimate</name>
        <dbReference type="ChEBI" id="CHEBI:145989"/>
    </ligand>
</feature>
<evidence type="ECO:0000256" key="4">
    <source>
        <dbReference type="ARBA" id="ARBA00022679"/>
    </source>
</evidence>
<feature type="binding site" evidence="7">
    <location>
        <position position="193"/>
    </location>
    <ligand>
        <name>3-phosphoshikimate</name>
        <dbReference type="ChEBI" id="CHEBI:145989"/>
    </ligand>
</feature>
<feature type="binding site" evidence="7">
    <location>
        <position position="368"/>
    </location>
    <ligand>
        <name>3-phosphoshikimate</name>
        <dbReference type="ChEBI" id="CHEBI:145989"/>
    </ligand>
</feature>
<gene>
    <name evidence="7 9" type="primary">aroA</name>
    <name evidence="9" type="ORF">ACFFRE_06800</name>
</gene>